<dbReference type="InterPro" id="IPR004136">
    <property type="entry name" value="NMO"/>
</dbReference>
<gene>
    <name evidence="12" type="ORF">FHR99_001929</name>
</gene>
<dbReference type="PANTHER" id="PTHR42747:SF3">
    <property type="entry name" value="NITRONATE MONOOXYGENASE-RELATED"/>
    <property type="match status" value="1"/>
</dbReference>
<keyword evidence="5" id="KW-0288">FMN</keyword>
<evidence type="ECO:0000256" key="2">
    <source>
        <dbReference type="ARBA" id="ARBA00009881"/>
    </source>
</evidence>
<keyword evidence="8 12" id="KW-0503">Monooxygenase</keyword>
<dbReference type="EMBL" id="JACHWY010000002">
    <property type="protein sequence ID" value="MBB3047663.1"/>
    <property type="molecule type" value="Genomic_DNA"/>
</dbReference>
<evidence type="ECO:0000256" key="10">
    <source>
        <dbReference type="ARBA" id="ARBA00049401"/>
    </source>
</evidence>
<dbReference type="GO" id="GO:0018580">
    <property type="term" value="F:nitronate monooxygenase activity"/>
    <property type="evidence" value="ECO:0007669"/>
    <property type="project" value="InterPro"/>
</dbReference>
<dbReference type="GO" id="GO:0009636">
    <property type="term" value="P:response to toxic substance"/>
    <property type="evidence" value="ECO:0007669"/>
    <property type="project" value="UniProtKB-KW"/>
</dbReference>
<evidence type="ECO:0000256" key="7">
    <source>
        <dbReference type="ARBA" id="ARBA00023002"/>
    </source>
</evidence>
<dbReference type="GO" id="GO:0000166">
    <property type="term" value="F:nucleotide binding"/>
    <property type="evidence" value="ECO:0007669"/>
    <property type="project" value="UniProtKB-KW"/>
</dbReference>
<reference evidence="12 13" key="1">
    <citation type="submission" date="2020-08" db="EMBL/GenBank/DDBJ databases">
        <title>Genomic Encyclopedia of Type Strains, Phase III (KMG-III): the genomes of soil and plant-associated and newly described type strains.</title>
        <authorList>
            <person name="Whitman W."/>
        </authorList>
    </citation>
    <scope>NUCLEOTIDE SEQUENCE [LARGE SCALE GENOMIC DNA]</scope>
    <source>
        <strain evidence="12 13">CECT 8654</strain>
    </source>
</reference>
<organism evidence="12 13">
    <name type="scientific">Litorivivens lipolytica</name>
    <dbReference type="NCBI Taxonomy" id="1524264"/>
    <lineage>
        <taxon>Bacteria</taxon>
        <taxon>Pseudomonadati</taxon>
        <taxon>Pseudomonadota</taxon>
        <taxon>Gammaproteobacteria</taxon>
        <taxon>Litorivivens</taxon>
    </lineage>
</organism>
<dbReference type="RefSeq" id="WP_183410432.1">
    <property type="nucleotide sequence ID" value="NZ_JACHWY010000002.1"/>
</dbReference>
<evidence type="ECO:0000256" key="1">
    <source>
        <dbReference type="ARBA" id="ARBA00001917"/>
    </source>
</evidence>
<evidence type="ECO:0000256" key="4">
    <source>
        <dbReference type="ARBA" id="ARBA00022630"/>
    </source>
</evidence>
<keyword evidence="4" id="KW-0285">Flavoprotein</keyword>
<name>A0A7W4W569_9GAMM</name>
<evidence type="ECO:0000256" key="5">
    <source>
        <dbReference type="ARBA" id="ARBA00022643"/>
    </source>
</evidence>
<accession>A0A7W4W569</accession>
<comment type="catalytic activity">
    <reaction evidence="10">
        <text>3 propionate 3-nitronate + 3 O2 + H2O = 3 3-oxopropanoate + 2 nitrate + nitrite + H2O2 + 3 H(+)</text>
        <dbReference type="Rhea" id="RHEA:57332"/>
        <dbReference type="ChEBI" id="CHEBI:15377"/>
        <dbReference type="ChEBI" id="CHEBI:15378"/>
        <dbReference type="ChEBI" id="CHEBI:15379"/>
        <dbReference type="ChEBI" id="CHEBI:16240"/>
        <dbReference type="ChEBI" id="CHEBI:16301"/>
        <dbReference type="ChEBI" id="CHEBI:17632"/>
        <dbReference type="ChEBI" id="CHEBI:33190"/>
        <dbReference type="ChEBI" id="CHEBI:136067"/>
    </reaction>
</comment>
<evidence type="ECO:0000256" key="11">
    <source>
        <dbReference type="ARBA" id="ARBA00067136"/>
    </source>
</evidence>
<keyword evidence="7 12" id="KW-0560">Oxidoreductase</keyword>
<dbReference type="SUPFAM" id="SSF51412">
    <property type="entry name" value="Inosine monophosphate dehydrogenase (IMPDH)"/>
    <property type="match status" value="1"/>
</dbReference>
<dbReference type="Proteomes" id="UP000537130">
    <property type="component" value="Unassembled WGS sequence"/>
</dbReference>
<evidence type="ECO:0000256" key="3">
    <source>
        <dbReference type="ARBA" id="ARBA00022575"/>
    </source>
</evidence>
<comment type="cofactor">
    <cofactor evidence="1">
        <name>FMN</name>
        <dbReference type="ChEBI" id="CHEBI:58210"/>
    </cofactor>
</comment>
<dbReference type="PANTHER" id="PTHR42747">
    <property type="entry name" value="NITRONATE MONOOXYGENASE-RELATED"/>
    <property type="match status" value="1"/>
</dbReference>
<evidence type="ECO:0000313" key="12">
    <source>
        <dbReference type="EMBL" id="MBB3047663.1"/>
    </source>
</evidence>
<evidence type="ECO:0000256" key="9">
    <source>
        <dbReference type="ARBA" id="ARBA00031155"/>
    </source>
</evidence>
<evidence type="ECO:0000313" key="13">
    <source>
        <dbReference type="Proteomes" id="UP000537130"/>
    </source>
</evidence>
<evidence type="ECO:0000256" key="6">
    <source>
        <dbReference type="ARBA" id="ARBA00022741"/>
    </source>
</evidence>
<dbReference type="CDD" id="cd04730">
    <property type="entry name" value="NPD_like"/>
    <property type="match status" value="1"/>
</dbReference>
<keyword evidence="6" id="KW-0547">Nucleotide-binding</keyword>
<keyword evidence="3" id="KW-0216">Detoxification</keyword>
<dbReference type="Gene3D" id="3.20.20.70">
    <property type="entry name" value="Aldolase class I"/>
    <property type="match status" value="1"/>
</dbReference>
<sequence length="350" mass="36804">MAGASALALSVPGLSAPIVQAPMAGVQGAALAAAVSDAGALGSLPCAMLSGDALEAELKKLTELTSKPVNLNFFCHQPQEESEERYARWLELLSPFFREYGLSVEDLPVGAQREPFSEAVAEVVAPFRPAVVSFHFGLPEPGLLARVKSWGGQVWSSATTLEEAIWLQQNGADAVIVQGLEAGGHRGHFLKNDLEGQLPTRELLARCAAKMSLPLIAAGGIATPADVPAYRQGGAAGVQLGSAYLLAEEATTSPLHRQALSNERRCDTAITNLYTGRPARGIVTRLMSSLGLQHEAAPVFPLAANATGALRSAAEKVGDDTFTPLWCGENAEPRNASAASITREFINGWV</sequence>
<dbReference type="Pfam" id="PF03060">
    <property type="entry name" value="NMO"/>
    <property type="match status" value="1"/>
</dbReference>
<dbReference type="FunFam" id="3.20.20.70:FF:000154">
    <property type="entry name" value="Probable nitronate monooxygenase"/>
    <property type="match status" value="1"/>
</dbReference>
<dbReference type="InterPro" id="IPR013785">
    <property type="entry name" value="Aldolase_TIM"/>
</dbReference>
<keyword evidence="13" id="KW-1185">Reference proteome</keyword>
<dbReference type="AlphaFoldDB" id="A0A7W4W569"/>
<protein>
    <recommendedName>
        <fullName evidence="11">Nitronate monooxygenase</fullName>
    </recommendedName>
    <alternativeName>
        <fullName evidence="9">Propionate 3-nitronate monooxygenase</fullName>
    </alternativeName>
</protein>
<comment type="similarity">
    <text evidence="2">Belongs to the nitronate monooxygenase family. NMO class I subfamily.</text>
</comment>
<proteinExistence type="inferred from homology"/>
<evidence type="ECO:0000256" key="8">
    <source>
        <dbReference type="ARBA" id="ARBA00023033"/>
    </source>
</evidence>
<comment type="caution">
    <text evidence="12">The sequence shown here is derived from an EMBL/GenBank/DDBJ whole genome shotgun (WGS) entry which is preliminary data.</text>
</comment>